<evidence type="ECO:0000313" key="2">
    <source>
        <dbReference type="Proteomes" id="UP000389128"/>
    </source>
</evidence>
<evidence type="ECO:0000313" key="1">
    <source>
        <dbReference type="EMBL" id="TYC54369.1"/>
    </source>
</evidence>
<dbReference type="InterPro" id="IPR008551">
    <property type="entry name" value="TANGO2"/>
</dbReference>
<reference evidence="1 2" key="1">
    <citation type="submission" date="2019-01" db="EMBL/GenBank/DDBJ databases">
        <title>Zoogloea oleivorans genome sequencing and assembly.</title>
        <authorList>
            <person name="Tancsics A."/>
            <person name="Farkas M."/>
            <person name="Kriszt B."/>
            <person name="Maroti G."/>
            <person name="Horvath B."/>
        </authorList>
    </citation>
    <scope>NUCLEOTIDE SEQUENCE [LARGE SCALE GENOMIC DNA]</scope>
    <source>
        <strain evidence="1 2">Buc</strain>
    </source>
</reference>
<dbReference type="OrthoDB" id="4380123at2"/>
<sequence length="255" mass="27915">MCLILLAWRADPDYPLVVAANRDEFFARPAAEAGWWQDVPAVFAGRDLEAGGTWLGLSRNGRFAGLTNFRDPKRNRSGTPSRGALVADFLASHESTAESLARLTLEGPRYNAFNLFVSDGKTLGIYESESGAARVLEPGLYALSNHLLDTPWPKVVAGKSRLANALRALPDDTPLCELLRDDRPAADAHLPRTGVSLAWERMLSSAFIRAPGYGTRCSTVIRRNRHGWTHVIESTWNAVGVETGRVAETFQVARG</sequence>
<name>A0A6C2CLZ8_9RHOO</name>
<accession>A0A6C2CLZ8</accession>
<protein>
    <submittedName>
        <fullName evidence="1">NRDE family protein</fullName>
    </submittedName>
</protein>
<dbReference type="PANTHER" id="PTHR17985:SF8">
    <property type="entry name" value="TRANSPORT AND GOLGI ORGANIZATION PROTEIN 2 HOMOLOG"/>
    <property type="match status" value="1"/>
</dbReference>
<comment type="caution">
    <text evidence="1">The sequence shown here is derived from an EMBL/GenBank/DDBJ whole genome shotgun (WGS) entry which is preliminary data.</text>
</comment>
<dbReference type="RefSeq" id="WP_148580717.1">
    <property type="nucleotide sequence ID" value="NZ_SDKK01000021.1"/>
</dbReference>
<organism evidence="1 2">
    <name type="scientific">Zoogloea oleivorans</name>
    <dbReference type="NCBI Taxonomy" id="1552750"/>
    <lineage>
        <taxon>Bacteria</taxon>
        <taxon>Pseudomonadati</taxon>
        <taxon>Pseudomonadota</taxon>
        <taxon>Betaproteobacteria</taxon>
        <taxon>Rhodocyclales</taxon>
        <taxon>Zoogloeaceae</taxon>
        <taxon>Zoogloea</taxon>
    </lineage>
</organism>
<keyword evidence="2" id="KW-1185">Reference proteome</keyword>
<dbReference type="Pfam" id="PF05742">
    <property type="entry name" value="TANGO2"/>
    <property type="match status" value="1"/>
</dbReference>
<dbReference type="PANTHER" id="PTHR17985">
    <property type="entry name" value="SER/THR-RICH PROTEIN T10 IN DGCR REGION"/>
    <property type="match status" value="1"/>
</dbReference>
<proteinExistence type="predicted"/>
<gene>
    <name evidence="1" type="ORF">ETQ85_19270</name>
</gene>
<dbReference type="Proteomes" id="UP000389128">
    <property type="component" value="Unassembled WGS sequence"/>
</dbReference>
<dbReference type="Gene3D" id="3.60.60.10">
    <property type="entry name" value="Penicillin V Acylase, Chain A"/>
    <property type="match status" value="1"/>
</dbReference>
<dbReference type="EMBL" id="SDKK01000021">
    <property type="protein sequence ID" value="TYC54369.1"/>
    <property type="molecule type" value="Genomic_DNA"/>
</dbReference>
<dbReference type="AlphaFoldDB" id="A0A6C2CLZ8"/>